<accession>A0A6H1ZUE8</accession>
<dbReference type="EMBL" id="MT141521">
    <property type="protein sequence ID" value="QJA64515.1"/>
    <property type="molecule type" value="Genomic_DNA"/>
</dbReference>
<name>A0A6H1ZUE8_9ZZZZ</name>
<evidence type="ECO:0000313" key="2">
    <source>
        <dbReference type="EMBL" id="QJA64515.1"/>
    </source>
</evidence>
<proteinExistence type="predicted"/>
<evidence type="ECO:0000313" key="1">
    <source>
        <dbReference type="EMBL" id="QJA50830.1"/>
    </source>
</evidence>
<organism evidence="1">
    <name type="scientific">viral metagenome</name>
    <dbReference type="NCBI Taxonomy" id="1070528"/>
    <lineage>
        <taxon>unclassified sequences</taxon>
        <taxon>metagenomes</taxon>
        <taxon>organismal metagenomes</taxon>
    </lineage>
</organism>
<dbReference type="EMBL" id="MT145190">
    <property type="protein sequence ID" value="QJI04792.1"/>
    <property type="molecule type" value="Genomic_DNA"/>
</dbReference>
<dbReference type="EMBL" id="MT144219">
    <property type="protein sequence ID" value="QJA50830.1"/>
    <property type="molecule type" value="Genomic_DNA"/>
</dbReference>
<dbReference type="AlphaFoldDB" id="A0A6H1ZUE8"/>
<protein>
    <submittedName>
        <fullName evidence="1">Uncharacterized protein</fullName>
    </submittedName>
</protein>
<evidence type="ECO:0000313" key="3">
    <source>
        <dbReference type="EMBL" id="QJI04792.1"/>
    </source>
</evidence>
<reference evidence="1" key="1">
    <citation type="submission" date="2020-03" db="EMBL/GenBank/DDBJ databases">
        <title>The deep terrestrial virosphere.</title>
        <authorList>
            <person name="Holmfeldt K."/>
            <person name="Nilsson E."/>
            <person name="Simone D."/>
            <person name="Lopez-Fernandez M."/>
            <person name="Wu X."/>
            <person name="de Brujin I."/>
            <person name="Lundin D."/>
            <person name="Andersson A."/>
            <person name="Bertilsson S."/>
            <person name="Dopson M."/>
        </authorList>
    </citation>
    <scope>NUCLEOTIDE SEQUENCE</scope>
    <source>
        <strain evidence="3">MM415A00115</strain>
        <strain evidence="2">MM415B00490</strain>
        <strain evidence="1">TM448A01903</strain>
    </source>
</reference>
<sequence length="171" mass="20062">MQKLSQYDFMKLTNKRKRPMTNSIWDRDEIANEKEDNSNSMFLNKALGDGDSMKLKFVDIQHKDQREETPDIYKTEDGKEWVLYFEDEEGNEKQMSQRSTKGKLFQALRAKGVEPNQMVTITRKGLELDTEYVVTLSDEDEKKYQADLEAEAKIRAEAEARDNYDDENVPF</sequence>
<gene>
    <name evidence="3" type="ORF">MM415A00115_0027</name>
    <name evidence="2" type="ORF">MM415B00490_0013</name>
    <name evidence="1" type="ORF">TM448A01903_0019</name>
</gene>